<dbReference type="InterPro" id="IPR045154">
    <property type="entry name" value="PCF11-like"/>
</dbReference>
<evidence type="ECO:0000313" key="7">
    <source>
        <dbReference type="Proteomes" id="UP000006671"/>
    </source>
</evidence>
<name>D2UX73_NAEGR</name>
<dbReference type="InterPro" id="IPR008942">
    <property type="entry name" value="ENTH_VHS"/>
</dbReference>
<feature type="domain" description="C2H2-type" evidence="3">
    <location>
        <begin position="280"/>
        <end position="307"/>
    </location>
</feature>
<dbReference type="InterPro" id="IPR013087">
    <property type="entry name" value="Znf_C2H2_type"/>
</dbReference>
<dbReference type="Proteomes" id="UP000006671">
    <property type="component" value="Unassembled WGS sequence"/>
</dbReference>
<dbReference type="GO" id="GO:0043130">
    <property type="term" value="F:ubiquitin binding"/>
    <property type="evidence" value="ECO:0007669"/>
    <property type="project" value="InterPro"/>
</dbReference>
<dbReference type="OrthoDB" id="2129491at2759"/>
<evidence type="ECO:0000259" key="3">
    <source>
        <dbReference type="PROSITE" id="PS50157"/>
    </source>
</evidence>
<feature type="domain" description="VHS" evidence="4">
    <location>
        <begin position="14"/>
        <end position="121"/>
    </location>
</feature>
<dbReference type="GeneID" id="8863694"/>
<dbReference type="GO" id="GO:0006369">
    <property type="term" value="P:termination of RNA polymerase II transcription"/>
    <property type="evidence" value="ECO:0007669"/>
    <property type="project" value="InterPro"/>
</dbReference>
<dbReference type="GO" id="GO:0003729">
    <property type="term" value="F:mRNA binding"/>
    <property type="evidence" value="ECO:0007669"/>
    <property type="project" value="InterPro"/>
</dbReference>
<dbReference type="PANTHER" id="PTHR15921">
    <property type="entry name" value="PRE-MRNA CLEAVAGE COMPLEX II"/>
    <property type="match status" value="1"/>
</dbReference>
<evidence type="ECO:0000259" key="4">
    <source>
        <dbReference type="PROSITE" id="PS50179"/>
    </source>
</evidence>
<evidence type="ECO:0000259" key="5">
    <source>
        <dbReference type="PROSITE" id="PS51391"/>
    </source>
</evidence>
<dbReference type="RefSeq" id="XP_002683322.1">
    <property type="nucleotide sequence ID" value="XM_002683276.1"/>
</dbReference>
<feature type="region of interest" description="Disordered" evidence="2">
    <location>
        <begin position="134"/>
        <end position="166"/>
    </location>
</feature>
<dbReference type="SUPFAM" id="SSF48464">
    <property type="entry name" value="ENTH/VHS domain"/>
    <property type="match status" value="1"/>
</dbReference>
<dbReference type="PROSITE" id="PS51391">
    <property type="entry name" value="CID"/>
    <property type="match status" value="1"/>
</dbReference>
<dbReference type="KEGG" id="ngr:NAEGRDRAFT_61662"/>
<dbReference type="InterPro" id="IPR047415">
    <property type="entry name" value="Pcf11_CID"/>
</dbReference>
<dbReference type="OMA" id="QCMNCGV"/>
<feature type="compositionally biased region" description="Polar residues" evidence="2">
    <location>
        <begin position="151"/>
        <end position="166"/>
    </location>
</feature>
<feature type="domain" description="CID" evidence="5">
    <location>
        <begin position="3"/>
        <end position="134"/>
    </location>
</feature>
<dbReference type="GO" id="GO:0008270">
    <property type="term" value="F:zinc ion binding"/>
    <property type="evidence" value="ECO:0007669"/>
    <property type="project" value="UniProtKB-KW"/>
</dbReference>
<dbReference type="CDD" id="cd16982">
    <property type="entry name" value="CID_Pcf11"/>
    <property type="match status" value="1"/>
</dbReference>
<dbReference type="SMART" id="SM00582">
    <property type="entry name" value="RPR"/>
    <property type="match status" value="1"/>
</dbReference>
<evidence type="ECO:0000256" key="1">
    <source>
        <dbReference type="PROSITE-ProRule" id="PRU00042"/>
    </source>
</evidence>
<dbReference type="PROSITE" id="PS50179">
    <property type="entry name" value="VHS"/>
    <property type="match status" value="1"/>
</dbReference>
<dbReference type="EMBL" id="GG738845">
    <property type="protein sequence ID" value="EFC50578.1"/>
    <property type="molecule type" value="Genomic_DNA"/>
</dbReference>
<dbReference type="PROSITE" id="PS00028">
    <property type="entry name" value="ZINC_FINGER_C2H2_1"/>
    <property type="match status" value="1"/>
</dbReference>
<dbReference type="Gene3D" id="1.25.40.90">
    <property type="match status" value="1"/>
</dbReference>
<dbReference type="InParanoid" id="D2UX73"/>
<evidence type="ECO:0000256" key="2">
    <source>
        <dbReference type="SAM" id="MobiDB-lite"/>
    </source>
</evidence>
<dbReference type="VEuPathDB" id="AmoebaDB:NAEGRDRAFT_61662"/>
<feature type="compositionally biased region" description="Low complexity" evidence="2">
    <location>
        <begin position="253"/>
        <end position="270"/>
    </location>
</feature>
<gene>
    <name evidence="6" type="ORF">NAEGRDRAFT_61662</name>
</gene>
<dbReference type="InterPro" id="IPR002014">
    <property type="entry name" value="VHS_dom"/>
</dbReference>
<dbReference type="GO" id="GO:0005849">
    <property type="term" value="C:mRNA cleavage factor complex"/>
    <property type="evidence" value="ECO:0007669"/>
    <property type="project" value="TreeGrafter"/>
</dbReference>
<dbReference type="PANTHER" id="PTHR15921:SF3">
    <property type="entry name" value="PRE-MRNA CLEAVAGE COMPLEX 2 PROTEIN PCF11"/>
    <property type="match status" value="1"/>
</dbReference>
<dbReference type="Pfam" id="PF04818">
    <property type="entry name" value="CID"/>
    <property type="match status" value="1"/>
</dbReference>
<dbReference type="AlphaFoldDB" id="D2UX73"/>
<dbReference type="InterPro" id="IPR057242">
    <property type="entry name" value="PCFS4-like"/>
</dbReference>
<dbReference type="FunCoup" id="D2UX73">
    <property type="interactions" value="223"/>
</dbReference>
<feature type="compositionally biased region" description="Low complexity" evidence="2">
    <location>
        <begin position="139"/>
        <end position="150"/>
    </location>
</feature>
<reference evidence="6 7" key="1">
    <citation type="journal article" date="2010" name="Cell">
        <title>The genome of Naegleria gruberi illuminates early eukaryotic versatility.</title>
        <authorList>
            <person name="Fritz-Laylin L.K."/>
            <person name="Prochnik S.E."/>
            <person name="Ginger M.L."/>
            <person name="Dacks J.B."/>
            <person name="Carpenter M.L."/>
            <person name="Field M.C."/>
            <person name="Kuo A."/>
            <person name="Paredez A."/>
            <person name="Chapman J."/>
            <person name="Pham J."/>
            <person name="Shu S."/>
            <person name="Neupane R."/>
            <person name="Cipriano M."/>
            <person name="Mancuso J."/>
            <person name="Tu H."/>
            <person name="Salamov A."/>
            <person name="Lindquist E."/>
            <person name="Shapiro H."/>
            <person name="Lucas S."/>
            <person name="Grigoriev I.V."/>
            <person name="Cande W.Z."/>
            <person name="Fulton C."/>
            <person name="Rokhsar D.S."/>
            <person name="Dawson S.C."/>
        </authorList>
    </citation>
    <scope>NUCLEOTIDE SEQUENCE [LARGE SCALE GENOMIC DNA]</scope>
    <source>
        <strain evidence="6 7">NEG-M</strain>
    </source>
</reference>
<dbReference type="GO" id="GO:0005737">
    <property type="term" value="C:cytoplasm"/>
    <property type="evidence" value="ECO:0007669"/>
    <property type="project" value="TreeGrafter"/>
</dbReference>
<keyword evidence="1" id="KW-0863">Zinc-finger</keyword>
<keyword evidence="1" id="KW-0479">Metal-binding</keyword>
<dbReference type="GO" id="GO:0000993">
    <property type="term" value="F:RNA polymerase II complex binding"/>
    <property type="evidence" value="ECO:0007669"/>
    <property type="project" value="InterPro"/>
</dbReference>
<dbReference type="Pfam" id="PF23228">
    <property type="entry name" value="zf_PCFS4"/>
    <property type="match status" value="1"/>
</dbReference>
<feature type="compositionally biased region" description="Polar residues" evidence="2">
    <location>
        <begin position="218"/>
        <end position="252"/>
    </location>
</feature>
<dbReference type="InterPro" id="IPR006569">
    <property type="entry name" value="CID_dom"/>
</dbReference>
<dbReference type="eggNOG" id="KOG2071">
    <property type="taxonomic scope" value="Eukaryota"/>
</dbReference>
<proteinExistence type="predicted"/>
<evidence type="ECO:0000313" key="6">
    <source>
        <dbReference type="EMBL" id="EFC50578.1"/>
    </source>
</evidence>
<organism evidence="7">
    <name type="scientific">Naegleria gruberi</name>
    <name type="common">Amoeba</name>
    <dbReference type="NCBI Taxonomy" id="5762"/>
    <lineage>
        <taxon>Eukaryota</taxon>
        <taxon>Discoba</taxon>
        <taxon>Heterolobosea</taxon>
        <taxon>Tetramitia</taxon>
        <taxon>Eutetramitia</taxon>
        <taxon>Vahlkampfiidae</taxon>
        <taxon>Naegleria</taxon>
    </lineage>
</organism>
<keyword evidence="7" id="KW-1185">Reference proteome</keyword>
<protein>
    <submittedName>
        <fullName evidence="6">Predicted protein</fullName>
    </submittedName>
</protein>
<dbReference type="PROSITE" id="PS50157">
    <property type="entry name" value="ZINC_FINGER_C2H2_2"/>
    <property type="match status" value="1"/>
</dbReference>
<sequence length="462" mass="51824">MSNLPEVVQDFSEALQTDLKTADSMQIYVLTEIAQDNIEYAKEISKVICTRINTAPTGEKLYALYLLDSIAKKIGGPYIQEFSKSISDVFFYAYKQNKDIPNSKKSYLKLLSTWGEVFGEEKAKEIKNRIDVAEGGGQRVVQQPPKQQPQSSNSGMKRVGSSSDQSEQALLGTLLEKLQRNPELINDPQTASLFKQLTSKMSINLPQQIGRPNPYAPPNQTTSVNINNNPYSGNSSKNTQQTNQFSNIPSTHSMMQSSSQQQSNKPSSNPVHRLYEALTKQCMNCGVRFSSQKQLGEHLDVHQRKNQFFRNNKDLSRKWYSGEDEWIKLRDNDETEAIQCPGAIIFGDSESFNPQSLTKTASTTALSAVDFFATFNTNKSKPKDVNEGSGEIVADTEQDTCPVCHEELEKFYNSETAEWMLKGAVYDESCNLYVHQNCLSSSHKRKSDGDAGGFNKKVKQEF</sequence>
<feature type="region of interest" description="Disordered" evidence="2">
    <location>
        <begin position="206"/>
        <end position="270"/>
    </location>
</feature>
<dbReference type="GO" id="GO:0031124">
    <property type="term" value="P:mRNA 3'-end processing"/>
    <property type="evidence" value="ECO:0007669"/>
    <property type="project" value="InterPro"/>
</dbReference>
<accession>D2UX73</accession>
<dbReference type="STRING" id="5762.D2UX73"/>
<keyword evidence="1" id="KW-0862">Zinc</keyword>
<dbReference type="GO" id="GO:0035091">
    <property type="term" value="F:phosphatidylinositol binding"/>
    <property type="evidence" value="ECO:0007669"/>
    <property type="project" value="InterPro"/>
</dbReference>
<feature type="region of interest" description="Disordered" evidence="2">
    <location>
        <begin position="442"/>
        <end position="462"/>
    </location>
</feature>